<comment type="caution">
    <text evidence="1">The sequence shown here is derived from an EMBL/GenBank/DDBJ whole genome shotgun (WGS) entry which is preliminary data.</text>
</comment>
<keyword evidence="2" id="KW-1185">Reference proteome</keyword>
<dbReference type="Proteomes" id="UP000821865">
    <property type="component" value="Chromosome 4"/>
</dbReference>
<organism evidence="1 2">
    <name type="scientific">Dermacentor silvarum</name>
    <name type="common">Tick</name>
    <dbReference type="NCBI Taxonomy" id="543639"/>
    <lineage>
        <taxon>Eukaryota</taxon>
        <taxon>Metazoa</taxon>
        <taxon>Ecdysozoa</taxon>
        <taxon>Arthropoda</taxon>
        <taxon>Chelicerata</taxon>
        <taxon>Arachnida</taxon>
        <taxon>Acari</taxon>
        <taxon>Parasitiformes</taxon>
        <taxon>Ixodida</taxon>
        <taxon>Ixodoidea</taxon>
        <taxon>Ixodidae</taxon>
        <taxon>Rhipicephalinae</taxon>
        <taxon>Dermacentor</taxon>
    </lineage>
</organism>
<name>A0ACB8CV67_DERSI</name>
<evidence type="ECO:0000313" key="2">
    <source>
        <dbReference type="Proteomes" id="UP000821865"/>
    </source>
</evidence>
<protein>
    <submittedName>
        <fullName evidence="1">Uncharacterized protein</fullName>
    </submittedName>
</protein>
<gene>
    <name evidence="1" type="ORF">HPB49_004007</name>
</gene>
<reference evidence="1" key="1">
    <citation type="submission" date="2020-05" db="EMBL/GenBank/DDBJ databases">
        <title>Large-scale comparative analyses of tick genomes elucidate their genetic diversity and vector capacities.</title>
        <authorList>
            <person name="Jia N."/>
            <person name="Wang J."/>
            <person name="Shi W."/>
            <person name="Du L."/>
            <person name="Sun Y."/>
            <person name="Zhan W."/>
            <person name="Jiang J."/>
            <person name="Wang Q."/>
            <person name="Zhang B."/>
            <person name="Ji P."/>
            <person name="Sakyi L.B."/>
            <person name="Cui X."/>
            <person name="Yuan T."/>
            <person name="Jiang B."/>
            <person name="Yang W."/>
            <person name="Lam T.T.-Y."/>
            <person name="Chang Q."/>
            <person name="Ding S."/>
            <person name="Wang X."/>
            <person name="Zhu J."/>
            <person name="Ruan X."/>
            <person name="Zhao L."/>
            <person name="Wei J."/>
            <person name="Que T."/>
            <person name="Du C."/>
            <person name="Cheng J."/>
            <person name="Dai P."/>
            <person name="Han X."/>
            <person name="Huang E."/>
            <person name="Gao Y."/>
            <person name="Liu J."/>
            <person name="Shao H."/>
            <person name="Ye R."/>
            <person name="Li L."/>
            <person name="Wei W."/>
            <person name="Wang X."/>
            <person name="Wang C."/>
            <person name="Yang T."/>
            <person name="Huo Q."/>
            <person name="Li W."/>
            <person name="Guo W."/>
            <person name="Chen H."/>
            <person name="Zhou L."/>
            <person name="Ni X."/>
            <person name="Tian J."/>
            <person name="Zhou Y."/>
            <person name="Sheng Y."/>
            <person name="Liu T."/>
            <person name="Pan Y."/>
            <person name="Xia L."/>
            <person name="Li J."/>
            <person name="Zhao F."/>
            <person name="Cao W."/>
        </authorList>
    </citation>
    <scope>NUCLEOTIDE SEQUENCE</scope>
    <source>
        <strain evidence="1">Dsil-2018</strain>
    </source>
</reference>
<dbReference type="EMBL" id="CM023473">
    <property type="protein sequence ID" value="KAH7953044.1"/>
    <property type="molecule type" value="Genomic_DNA"/>
</dbReference>
<evidence type="ECO:0000313" key="1">
    <source>
        <dbReference type="EMBL" id="KAH7953044.1"/>
    </source>
</evidence>
<accession>A0ACB8CV67</accession>
<proteinExistence type="predicted"/>
<sequence length="249" mass="27345">MMSSVTDRPVASPCGEVSRQTATIVSETSSASLLENVSNGEVNTNRARSVSADIFTPTVDESASTSTASPSRIVPSDLRPFPTAAPRKTTQQGRKKGRTKVLTDTPEKQAVEQGAIERLARRSQKKGPRSALKTTATTRPKKKRRLLKDSSSSSEEETVAVVFDDSDSNMSGFGNEKPDISEVDWPNEPVQVTRGDFVLVRFGKKNLTSITRVESRAMIILTSVSSSCKRKKIFPVFTFLLRKMWGPYQ</sequence>